<dbReference type="PANTHER" id="PTHR36222:SF1">
    <property type="entry name" value="SERINE PROTEASE INHIBITOR RV3364C"/>
    <property type="match status" value="1"/>
</dbReference>
<dbReference type="SUPFAM" id="SSF103196">
    <property type="entry name" value="Roadblock/LC7 domain"/>
    <property type="match status" value="1"/>
</dbReference>
<reference evidence="3" key="1">
    <citation type="journal article" date="2019" name="Int. J. Syst. Evol. Microbiol.">
        <title>The Global Catalogue of Microorganisms (GCM) 10K type strain sequencing project: providing services to taxonomists for standard genome sequencing and annotation.</title>
        <authorList>
            <consortium name="The Broad Institute Genomics Platform"/>
            <consortium name="The Broad Institute Genome Sequencing Center for Infectious Disease"/>
            <person name="Wu L."/>
            <person name="Ma J."/>
        </authorList>
    </citation>
    <scope>NUCLEOTIDE SEQUENCE [LARGE SCALE GENOMIC DNA]</scope>
    <source>
        <strain evidence="3">JCM 31486</strain>
    </source>
</reference>
<accession>A0ABW3MS31</accession>
<keyword evidence="3" id="KW-1185">Reference proteome</keyword>
<dbReference type="Gene3D" id="3.30.450.30">
    <property type="entry name" value="Dynein light chain 2a, cytoplasmic"/>
    <property type="match status" value="1"/>
</dbReference>
<dbReference type="PANTHER" id="PTHR36222">
    <property type="entry name" value="SERINE PROTEASE INHIBITOR RV3364C"/>
    <property type="match status" value="1"/>
</dbReference>
<dbReference type="InterPro" id="IPR053141">
    <property type="entry name" value="Mycobact_SerProt_Inhib_Rv3364c"/>
</dbReference>
<sequence length="142" mass="15136">MTPNATQIPDAVREEFGWLADNFVKEVPGVTHVLVVSADGLKVAKSSELHDNTADQFASLVAMMLSIAKASAGLFGRGGFQYSDIVMGDSFIVFQQISDQSGVAVLANEDNGGQLETVCFELAKFVNQSRRVLNPATRAGQG</sequence>
<dbReference type="Proteomes" id="UP001597045">
    <property type="component" value="Unassembled WGS sequence"/>
</dbReference>
<evidence type="ECO:0000313" key="3">
    <source>
        <dbReference type="Proteomes" id="UP001597045"/>
    </source>
</evidence>
<gene>
    <name evidence="2" type="ORF">ACFQ1S_43840</name>
</gene>
<evidence type="ECO:0000259" key="1">
    <source>
        <dbReference type="SMART" id="SM00960"/>
    </source>
</evidence>
<organism evidence="2 3">
    <name type="scientific">Kibdelosporangium lantanae</name>
    <dbReference type="NCBI Taxonomy" id="1497396"/>
    <lineage>
        <taxon>Bacteria</taxon>
        <taxon>Bacillati</taxon>
        <taxon>Actinomycetota</taxon>
        <taxon>Actinomycetes</taxon>
        <taxon>Pseudonocardiales</taxon>
        <taxon>Pseudonocardiaceae</taxon>
        <taxon>Kibdelosporangium</taxon>
    </lineage>
</organism>
<name>A0ABW3MS31_9PSEU</name>
<comment type="caution">
    <text evidence="2">The sequence shown here is derived from an EMBL/GenBank/DDBJ whole genome shotgun (WGS) entry which is preliminary data.</text>
</comment>
<dbReference type="Pfam" id="PF03259">
    <property type="entry name" value="Robl_LC7"/>
    <property type="match status" value="1"/>
</dbReference>
<dbReference type="EMBL" id="JBHTIS010004066">
    <property type="protein sequence ID" value="MFD1052015.1"/>
    <property type="molecule type" value="Genomic_DNA"/>
</dbReference>
<feature type="domain" description="Roadblock/LAMTOR2" evidence="1">
    <location>
        <begin position="17"/>
        <end position="107"/>
    </location>
</feature>
<dbReference type="InterPro" id="IPR004942">
    <property type="entry name" value="Roadblock/LAMTOR2_dom"/>
</dbReference>
<evidence type="ECO:0000313" key="2">
    <source>
        <dbReference type="EMBL" id="MFD1052015.1"/>
    </source>
</evidence>
<dbReference type="SMART" id="SM00960">
    <property type="entry name" value="Robl_LC7"/>
    <property type="match status" value="1"/>
</dbReference>
<proteinExistence type="predicted"/>
<protein>
    <submittedName>
        <fullName evidence="2">Roadblock/LC7 domain-containing protein</fullName>
    </submittedName>
</protein>